<dbReference type="CDD" id="cd00130">
    <property type="entry name" value="PAS"/>
    <property type="match status" value="1"/>
</dbReference>
<dbReference type="NCBIfam" id="TIGR00229">
    <property type="entry name" value="sensory_box"/>
    <property type="match status" value="1"/>
</dbReference>
<feature type="domain" description="EAL" evidence="3">
    <location>
        <begin position="3"/>
        <end position="250"/>
    </location>
</feature>
<dbReference type="CDD" id="cd01949">
    <property type="entry name" value="GGDEF"/>
    <property type="match status" value="1"/>
</dbReference>
<keyword evidence="5" id="KW-0808">Transferase</keyword>
<dbReference type="PANTHER" id="PTHR44757:SF2">
    <property type="entry name" value="BIOFILM ARCHITECTURE MAINTENANCE PROTEIN MBAA"/>
    <property type="match status" value="1"/>
</dbReference>
<dbReference type="PROSITE" id="PS50887">
    <property type="entry name" value="GGDEF"/>
    <property type="match status" value="1"/>
</dbReference>
<dbReference type="NCBIfam" id="TIGR00254">
    <property type="entry name" value="GGDEF"/>
    <property type="match status" value="1"/>
</dbReference>
<dbReference type="InterPro" id="IPR000014">
    <property type="entry name" value="PAS"/>
</dbReference>
<dbReference type="Pfam" id="PF13426">
    <property type="entry name" value="PAS_9"/>
    <property type="match status" value="1"/>
</dbReference>
<organism evidence="5 6">
    <name type="scientific">Jatrophihabitans lederbergiae</name>
    <dbReference type="NCBI Taxonomy" id="3075547"/>
    <lineage>
        <taxon>Bacteria</taxon>
        <taxon>Bacillati</taxon>
        <taxon>Actinomycetota</taxon>
        <taxon>Actinomycetes</taxon>
        <taxon>Jatrophihabitantales</taxon>
        <taxon>Jatrophihabitantaceae</taxon>
        <taxon>Jatrophihabitans</taxon>
    </lineage>
</organism>
<keyword evidence="5" id="KW-0548">Nucleotidyltransferase</keyword>
<dbReference type="InterPro" id="IPR000160">
    <property type="entry name" value="GGDEF_dom"/>
</dbReference>
<dbReference type="SUPFAM" id="SSF141868">
    <property type="entry name" value="EAL domain-like"/>
    <property type="match status" value="1"/>
</dbReference>
<dbReference type="InterPro" id="IPR001633">
    <property type="entry name" value="EAL_dom"/>
</dbReference>
<dbReference type="EC" id="2.7.7.65" evidence="5"/>
<dbReference type="InterPro" id="IPR000700">
    <property type="entry name" value="PAS-assoc_C"/>
</dbReference>
<protein>
    <submittedName>
        <fullName evidence="5">Diguanylate cyclase</fullName>
        <ecNumber evidence="5">2.7.7.65</ecNumber>
    </submittedName>
</protein>
<comment type="caution">
    <text evidence="5">The sequence shown here is derived from an EMBL/GenBank/DDBJ whole genome shotgun (WGS) entry which is preliminary data.</text>
</comment>
<evidence type="ECO:0000313" key="5">
    <source>
        <dbReference type="EMBL" id="MDT0263822.1"/>
    </source>
</evidence>
<feature type="domain" description="PAC" evidence="2">
    <location>
        <begin position="534"/>
        <end position="589"/>
    </location>
</feature>
<feature type="domain" description="PAS" evidence="1">
    <location>
        <begin position="460"/>
        <end position="537"/>
    </location>
</feature>
<dbReference type="PROSITE" id="PS50112">
    <property type="entry name" value="PAS"/>
    <property type="match status" value="1"/>
</dbReference>
<dbReference type="SMART" id="SM00052">
    <property type="entry name" value="EAL"/>
    <property type="match status" value="1"/>
</dbReference>
<dbReference type="GO" id="GO:0052621">
    <property type="term" value="F:diguanylate cyclase activity"/>
    <property type="evidence" value="ECO:0007669"/>
    <property type="project" value="UniProtKB-EC"/>
</dbReference>
<dbReference type="PANTHER" id="PTHR44757">
    <property type="entry name" value="DIGUANYLATE CYCLASE DGCP"/>
    <property type="match status" value="1"/>
</dbReference>
<evidence type="ECO:0000259" key="4">
    <source>
        <dbReference type="PROSITE" id="PS50887"/>
    </source>
</evidence>
<dbReference type="Gene3D" id="3.20.20.450">
    <property type="entry name" value="EAL domain"/>
    <property type="match status" value="1"/>
</dbReference>
<evidence type="ECO:0000313" key="6">
    <source>
        <dbReference type="Proteomes" id="UP001183176"/>
    </source>
</evidence>
<feature type="domain" description="GGDEF" evidence="4">
    <location>
        <begin position="635"/>
        <end position="766"/>
    </location>
</feature>
<keyword evidence="6" id="KW-1185">Reference proteome</keyword>
<dbReference type="Proteomes" id="UP001183176">
    <property type="component" value="Unassembled WGS sequence"/>
</dbReference>
<dbReference type="Pfam" id="PF00990">
    <property type="entry name" value="GGDEF"/>
    <property type="match status" value="1"/>
</dbReference>
<dbReference type="InterPro" id="IPR043128">
    <property type="entry name" value="Rev_trsase/Diguanyl_cyclase"/>
</dbReference>
<dbReference type="EMBL" id="JAVREH010000053">
    <property type="protein sequence ID" value="MDT0263822.1"/>
    <property type="molecule type" value="Genomic_DNA"/>
</dbReference>
<dbReference type="InterPro" id="IPR019278">
    <property type="entry name" value="DICT_dom"/>
</dbReference>
<dbReference type="InterPro" id="IPR035919">
    <property type="entry name" value="EAL_sf"/>
</dbReference>
<dbReference type="Gene3D" id="3.30.450.20">
    <property type="entry name" value="PAS domain"/>
    <property type="match status" value="1"/>
</dbReference>
<dbReference type="InterPro" id="IPR029787">
    <property type="entry name" value="Nucleotide_cyclase"/>
</dbReference>
<dbReference type="CDD" id="cd01948">
    <property type="entry name" value="EAL"/>
    <property type="match status" value="1"/>
</dbReference>
<dbReference type="InterPro" id="IPR052155">
    <property type="entry name" value="Biofilm_reg_signaling"/>
</dbReference>
<evidence type="ECO:0000259" key="1">
    <source>
        <dbReference type="PROSITE" id="PS50112"/>
    </source>
</evidence>
<dbReference type="RefSeq" id="WP_311424965.1">
    <property type="nucleotide sequence ID" value="NZ_JAVREH010000053.1"/>
</dbReference>
<dbReference type="Pfam" id="PF10069">
    <property type="entry name" value="DICT"/>
    <property type="match status" value="1"/>
</dbReference>
<gene>
    <name evidence="5" type="ORF">RM423_20825</name>
</gene>
<reference evidence="6" key="1">
    <citation type="submission" date="2023-07" db="EMBL/GenBank/DDBJ databases">
        <title>30 novel species of actinomycetes from the DSMZ collection.</title>
        <authorList>
            <person name="Nouioui I."/>
        </authorList>
    </citation>
    <scope>NUCLEOTIDE SEQUENCE [LARGE SCALE GENOMIC DNA]</scope>
    <source>
        <strain evidence="6">DSM 44399</strain>
    </source>
</reference>
<dbReference type="PROSITE" id="PS50883">
    <property type="entry name" value="EAL"/>
    <property type="match status" value="1"/>
</dbReference>
<dbReference type="SUPFAM" id="SSF55073">
    <property type="entry name" value="Nucleotide cyclase"/>
    <property type="match status" value="1"/>
</dbReference>
<proteinExistence type="predicted"/>
<sequence length="766" mass="83171">MSDILAADALDQVISGRMIRAVFQPIVDLDSGSVVAYEALSRGPEGPLEAPDRLFDIARAVGRLTELDELCRRTALESAIAIGMFAPLTLFVNVEPAVLDSARLEELVLLAEQAPGELQVVLEITERAIGERPAQLLATVSRLRAAGWRIALDDVGADDMSLAFMPLLRPDIVKLDLSLVQKRPGPAVAEIMNAVNAYAERSGAVLLAEGIEDEKHLEIARALGARLGQGWMFGRPSASLSEALPVGGLDLPPAVVPTSNRSPFGCLPPEVPLRRSTKPLLIELSKFLEREAIRFGSTCLVVAAFQEAKHFTADTAHRYRELVERVGFVAAIGQGLGPEPVCGLRGADLDPDDPMRSEWNVIVLAPHFAAALLARDLGDCGPDLQRRFEFALTYDRATVVAAAHTLLSRVRSSGLPESTFAMAGQLPPPRLAGMTPDSYREAVDSFAQFDVRLERRNGTAETTLRRALAATTNGVTIADVTRPDHPLIYVNTAFEKLSGLRAEDVLGSNCRVLQGQDTDPEAIERIREAIADGREARETILNHRGSDRLPWWNEIFLAPVFDDDAHLVQYIGVQNDVTAKVEADEQLLHERRRSARYLAEVEALAFRDPLTGLLNRRRLQDLLESAVLHAQVNGTGLALLYLDVDHFKSINDRHGHAAGDAVLTATASRLQARLRRGDLIARLGGDEFLVMLPGLDADHSAAEAQRIVAQCLTALAEPIELADGSASVTVSIGVSSYPDDGDTFDALVHAADQRMYATKPTRTRAN</sequence>
<dbReference type="Gene3D" id="3.30.70.270">
    <property type="match status" value="1"/>
</dbReference>
<dbReference type="SUPFAM" id="SSF55785">
    <property type="entry name" value="PYP-like sensor domain (PAS domain)"/>
    <property type="match status" value="1"/>
</dbReference>
<accession>A0ABU2JFQ5</accession>
<dbReference type="SMART" id="SM00267">
    <property type="entry name" value="GGDEF"/>
    <property type="match status" value="1"/>
</dbReference>
<dbReference type="InterPro" id="IPR035965">
    <property type="entry name" value="PAS-like_dom_sf"/>
</dbReference>
<evidence type="ECO:0000259" key="2">
    <source>
        <dbReference type="PROSITE" id="PS50113"/>
    </source>
</evidence>
<dbReference type="Pfam" id="PF00563">
    <property type="entry name" value="EAL"/>
    <property type="match status" value="1"/>
</dbReference>
<dbReference type="PROSITE" id="PS50113">
    <property type="entry name" value="PAC"/>
    <property type="match status" value="1"/>
</dbReference>
<name>A0ABU2JFQ5_9ACTN</name>
<evidence type="ECO:0000259" key="3">
    <source>
        <dbReference type="PROSITE" id="PS50883"/>
    </source>
</evidence>